<keyword evidence="1" id="KW-0472">Membrane</keyword>
<name>A0A9W7FSR3_9STRA</name>
<keyword evidence="2" id="KW-0732">Signal</keyword>
<accession>A0A9W7FSR3</accession>
<feature type="signal peptide" evidence="2">
    <location>
        <begin position="1"/>
        <end position="22"/>
    </location>
</feature>
<keyword evidence="1" id="KW-0812">Transmembrane</keyword>
<evidence type="ECO:0000313" key="4">
    <source>
        <dbReference type="Proteomes" id="UP001165122"/>
    </source>
</evidence>
<evidence type="ECO:0000256" key="1">
    <source>
        <dbReference type="SAM" id="Phobius"/>
    </source>
</evidence>
<sequence length="421" mass="47331">MAPFFLIFLYVLSSPNLFLTTAQETAAVGSVVEECVSCDNVLEAERGKFEGLLEKEMEECTSKLSNLESSLTSTSQSQSKTLQEKLTTSESSYATCSTTLTKTESDLTHSQSKIETVKTDLNAIIDEKITKLAEVEVEKKKLGVKIHDLNEIVADLRKELKDMESPTVGTGVNKYCNTTLLQTDALLWYNTTRDSTFEKAIEAKKIASEKFSTAVETITVVTSEVREKSGDAYVVVEGFYVESKQFCSIYYDIAFETAKDTYVTLEPHIVTATETVNQLYVDNLKPVVDEKIKPVYSENLEEHVNKASEIVQAYYVEYKPIVIETWDSGVQGFKAVKLSAVSGLKEGCGALKEQAPDVEVFKVCEEETEWVVDMVLRGILVLFIMRYGFGFVRWGLWLGLWVPFRILTWPFWLFSGNKSIN</sequence>
<dbReference type="OrthoDB" id="10458190at2759"/>
<proteinExistence type="predicted"/>
<evidence type="ECO:0000256" key="2">
    <source>
        <dbReference type="SAM" id="SignalP"/>
    </source>
</evidence>
<keyword evidence="1" id="KW-1133">Transmembrane helix</keyword>
<feature type="chain" id="PRO_5040987888" evidence="2">
    <location>
        <begin position="23"/>
        <end position="421"/>
    </location>
</feature>
<organism evidence="3 4">
    <name type="scientific">Triparma laevis f. longispina</name>
    <dbReference type="NCBI Taxonomy" id="1714387"/>
    <lineage>
        <taxon>Eukaryota</taxon>
        <taxon>Sar</taxon>
        <taxon>Stramenopiles</taxon>
        <taxon>Ochrophyta</taxon>
        <taxon>Bolidophyceae</taxon>
        <taxon>Parmales</taxon>
        <taxon>Triparmaceae</taxon>
        <taxon>Triparma</taxon>
    </lineage>
</organism>
<dbReference type="Proteomes" id="UP001165122">
    <property type="component" value="Unassembled WGS sequence"/>
</dbReference>
<keyword evidence="4" id="KW-1185">Reference proteome</keyword>
<dbReference type="Gene3D" id="1.10.287.1490">
    <property type="match status" value="1"/>
</dbReference>
<dbReference type="EMBL" id="BRXW01000293">
    <property type="protein sequence ID" value="GMI17475.1"/>
    <property type="molecule type" value="Genomic_DNA"/>
</dbReference>
<reference evidence="4" key="1">
    <citation type="journal article" date="2023" name="Commun. Biol.">
        <title>Genome analysis of Parmales, the sister group of diatoms, reveals the evolutionary specialization of diatoms from phago-mixotrophs to photoautotrophs.</title>
        <authorList>
            <person name="Ban H."/>
            <person name="Sato S."/>
            <person name="Yoshikawa S."/>
            <person name="Yamada K."/>
            <person name="Nakamura Y."/>
            <person name="Ichinomiya M."/>
            <person name="Sato N."/>
            <person name="Blanc-Mathieu R."/>
            <person name="Endo H."/>
            <person name="Kuwata A."/>
            <person name="Ogata H."/>
        </authorList>
    </citation>
    <scope>NUCLEOTIDE SEQUENCE [LARGE SCALE GENOMIC DNA]</scope>
    <source>
        <strain evidence="4">NIES 3700</strain>
    </source>
</reference>
<dbReference type="AlphaFoldDB" id="A0A9W7FSR3"/>
<gene>
    <name evidence="3" type="ORF">TrLO_g6016</name>
</gene>
<protein>
    <submittedName>
        <fullName evidence="3">Uncharacterized protein</fullName>
    </submittedName>
</protein>
<evidence type="ECO:0000313" key="3">
    <source>
        <dbReference type="EMBL" id="GMI17475.1"/>
    </source>
</evidence>
<feature type="transmembrane region" description="Helical" evidence="1">
    <location>
        <begin position="396"/>
        <end position="414"/>
    </location>
</feature>
<comment type="caution">
    <text evidence="3">The sequence shown here is derived from an EMBL/GenBank/DDBJ whole genome shotgun (WGS) entry which is preliminary data.</text>
</comment>